<organism evidence="2 3">
    <name type="scientific">Rhizobium rosettiformans</name>
    <dbReference type="NCBI Taxonomy" id="1368430"/>
    <lineage>
        <taxon>Bacteria</taxon>
        <taxon>Pseudomonadati</taxon>
        <taxon>Pseudomonadota</taxon>
        <taxon>Alphaproteobacteria</taxon>
        <taxon>Hyphomicrobiales</taxon>
        <taxon>Rhizobiaceae</taxon>
        <taxon>Rhizobium/Agrobacterium group</taxon>
        <taxon>Rhizobium</taxon>
    </lineage>
</organism>
<evidence type="ECO:0000313" key="2">
    <source>
        <dbReference type="EMBL" id="MBB5277235.1"/>
    </source>
</evidence>
<accession>A0A7W8HS19</accession>
<reference evidence="2 3" key="1">
    <citation type="submission" date="2020-08" db="EMBL/GenBank/DDBJ databases">
        <title>Genomic Encyclopedia of Type Strains, Phase IV (KMG-IV): sequencing the most valuable type-strain genomes for metagenomic binning, comparative biology and taxonomic classification.</title>
        <authorList>
            <person name="Goeker M."/>
        </authorList>
    </citation>
    <scope>NUCLEOTIDE SEQUENCE [LARGE SCALE GENOMIC DNA]</scope>
    <source>
        <strain evidence="2 3">DSM 26376</strain>
    </source>
</reference>
<feature type="region of interest" description="Disordered" evidence="1">
    <location>
        <begin position="26"/>
        <end position="62"/>
    </location>
</feature>
<comment type="caution">
    <text evidence="2">The sequence shown here is derived from an EMBL/GenBank/DDBJ whole genome shotgun (WGS) entry which is preliminary data.</text>
</comment>
<name>A0A7W8HS19_9HYPH</name>
<evidence type="ECO:0000313" key="3">
    <source>
        <dbReference type="Proteomes" id="UP000550895"/>
    </source>
</evidence>
<sequence length="62" mass="6346">MGSCAAFSLVPIAVRVALSIKAKKGVEKKARGEGVPHCGQSQGSPDIAIGRFSVKPPQSGQL</sequence>
<dbReference type="Proteomes" id="UP000550895">
    <property type="component" value="Unassembled WGS sequence"/>
</dbReference>
<dbReference type="EMBL" id="JACHGA010000008">
    <property type="protein sequence ID" value="MBB5277235.1"/>
    <property type="molecule type" value="Genomic_DNA"/>
</dbReference>
<proteinExistence type="predicted"/>
<keyword evidence="3" id="KW-1185">Reference proteome</keyword>
<evidence type="ECO:0000256" key="1">
    <source>
        <dbReference type="SAM" id="MobiDB-lite"/>
    </source>
</evidence>
<gene>
    <name evidence="2" type="ORF">HNR26_003315</name>
</gene>
<protein>
    <submittedName>
        <fullName evidence="2">Uncharacterized protein</fullName>
    </submittedName>
</protein>
<dbReference type="AlphaFoldDB" id="A0A7W8HS19"/>